<dbReference type="InterPro" id="IPR010321">
    <property type="entry name" value="DUF922"/>
</dbReference>
<comment type="caution">
    <text evidence="2">The sequence shown here is derived from an EMBL/GenBank/DDBJ whole genome shotgun (WGS) entry which is preliminary data.</text>
</comment>
<keyword evidence="2" id="KW-0645">Protease</keyword>
<evidence type="ECO:0000256" key="1">
    <source>
        <dbReference type="SAM" id="SignalP"/>
    </source>
</evidence>
<feature type="signal peptide" evidence="1">
    <location>
        <begin position="1"/>
        <end position="22"/>
    </location>
</feature>
<gene>
    <name evidence="2" type="ORF">PPNSA23_13800</name>
</gene>
<dbReference type="GO" id="GO:0006508">
    <property type="term" value="P:proteolysis"/>
    <property type="evidence" value="ECO:0007669"/>
    <property type="project" value="UniProtKB-KW"/>
</dbReference>
<evidence type="ECO:0000313" key="2">
    <source>
        <dbReference type="EMBL" id="GAB1581437.1"/>
    </source>
</evidence>
<dbReference type="RefSeq" id="WP_407864267.1">
    <property type="nucleotide sequence ID" value="NZ_BAAFZP010000001.1"/>
</dbReference>
<evidence type="ECO:0000313" key="3">
    <source>
        <dbReference type="Proteomes" id="UP001628091"/>
    </source>
</evidence>
<keyword evidence="2" id="KW-0378">Hydrolase</keyword>
<keyword evidence="3" id="KW-1185">Reference proteome</keyword>
<dbReference type="PIRSF" id="PIRSF010521">
    <property type="entry name" value="DUF922_bac"/>
    <property type="match status" value="1"/>
</dbReference>
<dbReference type="EMBL" id="BAAFZP010000001">
    <property type="protein sequence ID" value="GAB1581437.1"/>
    <property type="molecule type" value="Genomic_DNA"/>
</dbReference>
<sequence>MKRVSWILGVVLAAASAPPAGAQWKPNEKIEAYAISGRTGIELYESIGENGPKVSLGRTIAYTTFDLKWSRRYVPENGGCRLASARPHLTIIYKLPKPSGPLPAAMQRLWDRFIAGITAHERVHGEMILDMVKKIEATSIGLTVADDPKCRKIRQELTTRLAALSEEQRRKSREFDRVEMSDGGNVHQLILALVNGE</sequence>
<dbReference type="Proteomes" id="UP001628091">
    <property type="component" value="Unassembled WGS sequence"/>
</dbReference>
<dbReference type="GO" id="GO:0008233">
    <property type="term" value="F:peptidase activity"/>
    <property type="evidence" value="ECO:0007669"/>
    <property type="project" value="UniProtKB-KW"/>
</dbReference>
<keyword evidence="1" id="KW-0732">Signal</keyword>
<dbReference type="Pfam" id="PF06037">
    <property type="entry name" value="DUF922"/>
    <property type="match status" value="1"/>
</dbReference>
<reference evidence="2 3" key="1">
    <citation type="submission" date="2024-10" db="EMBL/GenBank/DDBJ databases">
        <title>Isolation, draft genome sequencing and identification of Phyllobacterium sp. NSA23, isolated from leaf soil.</title>
        <authorList>
            <person name="Akita H."/>
        </authorList>
    </citation>
    <scope>NUCLEOTIDE SEQUENCE [LARGE SCALE GENOMIC DNA]</scope>
    <source>
        <strain evidence="2 3">NSA23</strain>
    </source>
</reference>
<protein>
    <submittedName>
        <fullName evidence="2">DUF922 domain-containing Zn-dependent protease</fullName>
    </submittedName>
</protein>
<name>A0ABQ0GXN4_9HYPH</name>
<feature type="chain" id="PRO_5045792043" evidence="1">
    <location>
        <begin position="23"/>
        <end position="197"/>
    </location>
</feature>
<organism evidence="2 3">
    <name type="scientific">Phyllobacterium phragmitis</name>
    <dbReference type="NCBI Taxonomy" id="2670329"/>
    <lineage>
        <taxon>Bacteria</taxon>
        <taxon>Pseudomonadati</taxon>
        <taxon>Pseudomonadota</taxon>
        <taxon>Alphaproteobacteria</taxon>
        <taxon>Hyphomicrobiales</taxon>
        <taxon>Phyllobacteriaceae</taxon>
        <taxon>Phyllobacterium</taxon>
    </lineage>
</organism>
<proteinExistence type="predicted"/>
<accession>A0ABQ0GXN4</accession>